<name>A0A398CLT6_9BACL</name>
<dbReference type="PANTHER" id="PTHR42978">
    <property type="entry name" value="QUORUM-QUENCHING LACTONASE YTNP-RELATED-RELATED"/>
    <property type="match status" value="1"/>
</dbReference>
<evidence type="ECO:0000313" key="10">
    <source>
        <dbReference type="EMBL" id="RIE03220.1"/>
    </source>
</evidence>
<keyword evidence="11" id="KW-1185">Reference proteome</keyword>
<gene>
    <name evidence="10" type="ORF">D3H35_20210</name>
</gene>
<keyword evidence="5" id="KW-0862">Zinc</keyword>
<comment type="caution">
    <text evidence="10">The sequence shown here is derived from an EMBL/GenBank/DDBJ whole genome shotgun (WGS) entry which is preliminary data.</text>
</comment>
<comment type="catalytic activity">
    <reaction evidence="6">
        <text>3',5'-cyclic CMP + H2O = CMP + H(+)</text>
        <dbReference type="Rhea" id="RHEA:72675"/>
        <dbReference type="ChEBI" id="CHEBI:15377"/>
        <dbReference type="ChEBI" id="CHEBI:15378"/>
        <dbReference type="ChEBI" id="CHEBI:58003"/>
        <dbReference type="ChEBI" id="CHEBI:60377"/>
    </reaction>
    <physiologicalReaction direction="left-to-right" evidence="6">
        <dbReference type="Rhea" id="RHEA:72676"/>
    </physiologicalReaction>
</comment>
<evidence type="ECO:0000256" key="1">
    <source>
        <dbReference type="ARBA" id="ARBA00001947"/>
    </source>
</evidence>
<evidence type="ECO:0000256" key="3">
    <source>
        <dbReference type="ARBA" id="ARBA00022723"/>
    </source>
</evidence>
<dbReference type="InterPro" id="IPR051013">
    <property type="entry name" value="MBL_superfamily_lactonases"/>
</dbReference>
<keyword evidence="4 10" id="KW-0378">Hydrolase</keyword>
<dbReference type="Gene3D" id="3.60.15.10">
    <property type="entry name" value="Ribonuclease Z/Hydroxyacylglutathione hydrolase-like"/>
    <property type="match status" value="1"/>
</dbReference>
<evidence type="ECO:0000313" key="11">
    <source>
        <dbReference type="Proteomes" id="UP000266340"/>
    </source>
</evidence>
<dbReference type="Proteomes" id="UP000266340">
    <property type="component" value="Unassembled WGS sequence"/>
</dbReference>
<evidence type="ECO:0000256" key="2">
    <source>
        <dbReference type="ARBA" id="ARBA00007749"/>
    </source>
</evidence>
<comment type="cofactor">
    <cofactor evidence="1">
        <name>Zn(2+)</name>
        <dbReference type="ChEBI" id="CHEBI:29105"/>
    </cofactor>
</comment>
<dbReference type="Pfam" id="PF00753">
    <property type="entry name" value="Lactamase_B"/>
    <property type="match status" value="1"/>
</dbReference>
<evidence type="ECO:0000256" key="6">
    <source>
        <dbReference type="ARBA" id="ARBA00034221"/>
    </source>
</evidence>
<dbReference type="EMBL" id="QXJM01000039">
    <property type="protein sequence ID" value="RIE03220.1"/>
    <property type="molecule type" value="Genomic_DNA"/>
</dbReference>
<dbReference type="SUPFAM" id="SSF56281">
    <property type="entry name" value="Metallo-hydrolase/oxidoreductase"/>
    <property type="match status" value="1"/>
</dbReference>
<dbReference type="InterPro" id="IPR036866">
    <property type="entry name" value="RibonucZ/Hydroxyglut_hydro"/>
</dbReference>
<comment type="similarity">
    <text evidence="2">Belongs to the metallo-beta-lactamase superfamily.</text>
</comment>
<protein>
    <submittedName>
        <fullName evidence="10">MBL fold metallo-hydrolase</fullName>
    </submittedName>
</protein>
<keyword evidence="3" id="KW-0479">Metal-binding</keyword>
<dbReference type="InterPro" id="IPR001279">
    <property type="entry name" value="Metallo-B-lactamas"/>
</dbReference>
<dbReference type="GO" id="GO:0016787">
    <property type="term" value="F:hydrolase activity"/>
    <property type="evidence" value="ECO:0007669"/>
    <property type="project" value="UniProtKB-KW"/>
</dbReference>
<comment type="catalytic activity">
    <reaction evidence="8">
        <text>3',5'-cyclic UMP + H2O = UMP + H(+)</text>
        <dbReference type="Rhea" id="RHEA:70575"/>
        <dbReference type="ChEBI" id="CHEBI:15377"/>
        <dbReference type="ChEBI" id="CHEBI:15378"/>
        <dbReference type="ChEBI" id="CHEBI:57865"/>
        <dbReference type="ChEBI" id="CHEBI:184387"/>
    </reaction>
    <physiologicalReaction direction="left-to-right" evidence="8">
        <dbReference type="Rhea" id="RHEA:70576"/>
    </physiologicalReaction>
</comment>
<evidence type="ECO:0000256" key="7">
    <source>
        <dbReference type="ARBA" id="ARBA00034301"/>
    </source>
</evidence>
<organism evidence="10 11">
    <name type="scientific">Cohnella faecalis</name>
    <dbReference type="NCBI Taxonomy" id="2315694"/>
    <lineage>
        <taxon>Bacteria</taxon>
        <taxon>Bacillati</taxon>
        <taxon>Bacillota</taxon>
        <taxon>Bacilli</taxon>
        <taxon>Bacillales</taxon>
        <taxon>Paenibacillaceae</taxon>
        <taxon>Cohnella</taxon>
    </lineage>
</organism>
<accession>A0A398CLT6</accession>
<dbReference type="CDD" id="cd07730">
    <property type="entry name" value="metallo-hydrolase-like_MBL-fold"/>
    <property type="match status" value="1"/>
</dbReference>
<evidence type="ECO:0000256" key="4">
    <source>
        <dbReference type="ARBA" id="ARBA00022801"/>
    </source>
</evidence>
<sequence length="292" mass="32740">MPRGSATATVASDALVELQLLTAGFCRHPEFLTLRGGALKPVPFPAGFAVIRHPRHGYILFDTGYSARFFDETKRFPALLYRMMTPVTFSEKDSAVNQLRRQGIEAEDIRYVVLSHFHADHVAGIRDFPHASFLYKKEAYAAVKNLGSFASVKAGYLPGLLPENFEKRSLFIEEANRCRLPNDFPFLTGYDLLGDGSLIAVDVPGHAAGQIGLFLSTASSDYFLCADAVWSSRAFQERRKPHAAARLIMADHRHYADTFERLCLLHRQYPHIRIIPSHCGEALLQRTGEEQM</sequence>
<dbReference type="PANTHER" id="PTHR42978:SF2">
    <property type="entry name" value="102 KBASES UNSTABLE REGION: FROM 1 TO 119443"/>
    <property type="match status" value="1"/>
</dbReference>
<comment type="function">
    <text evidence="7">Counteracts the endogenous Pycsar antiviral defense system. Phosphodiesterase that enables metal-dependent hydrolysis of host cyclic nucleotide Pycsar defense signals such as cCMP and cUMP.</text>
</comment>
<evidence type="ECO:0000259" key="9">
    <source>
        <dbReference type="SMART" id="SM00849"/>
    </source>
</evidence>
<dbReference type="SMART" id="SM00849">
    <property type="entry name" value="Lactamase_B"/>
    <property type="match status" value="1"/>
</dbReference>
<proteinExistence type="inferred from homology"/>
<feature type="domain" description="Metallo-beta-lactamase" evidence="9">
    <location>
        <begin position="45"/>
        <end position="278"/>
    </location>
</feature>
<dbReference type="OrthoDB" id="333278at2"/>
<dbReference type="GO" id="GO:0046872">
    <property type="term" value="F:metal ion binding"/>
    <property type="evidence" value="ECO:0007669"/>
    <property type="project" value="UniProtKB-KW"/>
</dbReference>
<evidence type="ECO:0000256" key="8">
    <source>
        <dbReference type="ARBA" id="ARBA00048505"/>
    </source>
</evidence>
<dbReference type="AlphaFoldDB" id="A0A398CLT6"/>
<reference evidence="10 11" key="1">
    <citation type="submission" date="2018-09" db="EMBL/GenBank/DDBJ databases">
        <title>Cohnella cavernae sp. nov., isolated from a karst cave.</title>
        <authorList>
            <person name="Zhu H."/>
        </authorList>
    </citation>
    <scope>NUCLEOTIDE SEQUENCE [LARGE SCALE GENOMIC DNA]</scope>
    <source>
        <strain evidence="10 11">K2E09-144</strain>
    </source>
</reference>
<evidence type="ECO:0000256" key="5">
    <source>
        <dbReference type="ARBA" id="ARBA00022833"/>
    </source>
</evidence>